<dbReference type="Proteomes" id="UP000646523">
    <property type="component" value="Unassembled WGS sequence"/>
</dbReference>
<gene>
    <name evidence="2" type="ORF">GCM10012289_04530</name>
</gene>
<sequence length="139" mass="14879">MKPIIRAAAVVGAAVSLALVLPAAAFAGPRGTCSSGRVCLYKAPDFNNGFSDLWADFGADDTDLRNNRWRFGDHAIAFWSRVDNETSSLKNDSACRVTLWQDRFFTGAHSTFEPGAADGYLPNNAVGDNSASSIDISCE</sequence>
<dbReference type="EMBL" id="BMNH01000001">
    <property type="protein sequence ID" value="GGO61693.1"/>
    <property type="molecule type" value="Genomic_DNA"/>
</dbReference>
<accession>A0A918DFZ7</accession>
<feature type="signal peptide" evidence="1">
    <location>
        <begin position="1"/>
        <end position="27"/>
    </location>
</feature>
<reference evidence="2" key="2">
    <citation type="submission" date="2020-09" db="EMBL/GenBank/DDBJ databases">
        <authorList>
            <person name="Sun Q."/>
            <person name="Zhou Y."/>
        </authorList>
    </citation>
    <scope>NUCLEOTIDE SEQUENCE</scope>
    <source>
        <strain evidence="2">CGMCC 4.7368</strain>
    </source>
</reference>
<dbReference type="AlphaFoldDB" id="A0A918DFZ7"/>
<dbReference type="Pfam" id="PF03995">
    <property type="entry name" value="Inhibitor_I36"/>
    <property type="match status" value="1"/>
</dbReference>
<feature type="chain" id="PRO_5036673278" description="Peptidase inhibitor family I36" evidence="1">
    <location>
        <begin position="28"/>
        <end position="139"/>
    </location>
</feature>
<proteinExistence type="predicted"/>
<reference evidence="2" key="1">
    <citation type="journal article" date="2014" name="Int. J. Syst. Evol. Microbiol.">
        <title>Complete genome sequence of Corynebacterium casei LMG S-19264T (=DSM 44701T), isolated from a smear-ripened cheese.</title>
        <authorList>
            <consortium name="US DOE Joint Genome Institute (JGI-PGF)"/>
            <person name="Walter F."/>
            <person name="Albersmeier A."/>
            <person name="Kalinowski J."/>
            <person name="Ruckert C."/>
        </authorList>
    </citation>
    <scope>NUCLEOTIDE SEQUENCE</scope>
    <source>
        <strain evidence="2">CGMCC 4.7368</strain>
    </source>
</reference>
<name>A0A918DFZ7_9ACTN</name>
<evidence type="ECO:0000256" key="1">
    <source>
        <dbReference type="SAM" id="SignalP"/>
    </source>
</evidence>
<dbReference type="RefSeq" id="WP_189122219.1">
    <property type="nucleotide sequence ID" value="NZ_BMNH01000001.1"/>
</dbReference>
<keyword evidence="3" id="KW-1185">Reference proteome</keyword>
<evidence type="ECO:0008006" key="4">
    <source>
        <dbReference type="Google" id="ProtNLM"/>
    </source>
</evidence>
<evidence type="ECO:0000313" key="2">
    <source>
        <dbReference type="EMBL" id="GGO61693.1"/>
    </source>
</evidence>
<comment type="caution">
    <text evidence="2">The sequence shown here is derived from an EMBL/GenBank/DDBJ whole genome shotgun (WGS) entry which is preliminary data.</text>
</comment>
<protein>
    <recommendedName>
        <fullName evidence="4">Peptidase inhibitor family I36</fullName>
    </recommendedName>
</protein>
<keyword evidence="1" id="KW-0732">Signal</keyword>
<dbReference type="Gene3D" id="2.60.20.10">
    <property type="entry name" value="Crystallins"/>
    <property type="match status" value="1"/>
</dbReference>
<evidence type="ECO:0000313" key="3">
    <source>
        <dbReference type="Proteomes" id="UP000646523"/>
    </source>
</evidence>
<organism evidence="2 3">
    <name type="scientific">Nonomuraea cavernae</name>
    <dbReference type="NCBI Taxonomy" id="2045107"/>
    <lineage>
        <taxon>Bacteria</taxon>
        <taxon>Bacillati</taxon>
        <taxon>Actinomycetota</taxon>
        <taxon>Actinomycetes</taxon>
        <taxon>Streptosporangiales</taxon>
        <taxon>Streptosporangiaceae</taxon>
        <taxon>Nonomuraea</taxon>
    </lineage>
</organism>